<comment type="caution">
    <text evidence="2">The sequence shown here is derived from an EMBL/GenBank/DDBJ whole genome shotgun (WGS) entry which is preliminary data.</text>
</comment>
<protein>
    <submittedName>
        <fullName evidence="2">Uncharacterized protein</fullName>
    </submittedName>
</protein>
<evidence type="ECO:0000313" key="2">
    <source>
        <dbReference type="EMBL" id="KAJ8071142.1"/>
    </source>
</evidence>
<accession>A0A9X0AY81</accession>
<feature type="compositionally biased region" description="Basic residues" evidence="1">
    <location>
        <begin position="7"/>
        <end position="23"/>
    </location>
</feature>
<keyword evidence="3" id="KW-1185">Reference proteome</keyword>
<dbReference type="Proteomes" id="UP001152300">
    <property type="component" value="Unassembled WGS sequence"/>
</dbReference>
<dbReference type="EMBL" id="JAPEIS010000001">
    <property type="protein sequence ID" value="KAJ8071142.1"/>
    <property type="molecule type" value="Genomic_DNA"/>
</dbReference>
<evidence type="ECO:0000313" key="3">
    <source>
        <dbReference type="Proteomes" id="UP001152300"/>
    </source>
</evidence>
<sequence length="74" mass="8126">MLSQTLRRNHTAHGKSNAARKMRLTQENKEDDEVDINTEISDSSSESDIKSGDVAALEGNVLAIAQLRYGLLIV</sequence>
<organism evidence="2 3">
    <name type="scientific">Sclerotinia nivalis</name>
    <dbReference type="NCBI Taxonomy" id="352851"/>
    <lineage>
        <taxon>Eukaryota</taxon>
        <taxon>Fungi</taxon>
        <taxon>Dikarya</taxon>
        <taxon>Ascomycota</taxon>
        <taxon>Pezizomycotina</taxon>
        <taxon>Leotiomycetes</taxon>
        <taxon>Helotiales</taxon>
        <taxon>Sclerotiniaceae</taxon>
        <taxon>Sclerotinia</taxon>
    </lineage>
</organism>
<gene>
    <name evidence="2" type="ORF">OCU04_001482</name>
</gene>
<feature type="region of interest" description="Disordered" evidence="1">
    <location>
        <begin position="1"/>
        <end position="50"/>
    </location>
</feature>
<name>A0A9X0AY81_9HELO</name>
<evidence type="ECO:0000256" key="1">
    <source>
        <dbReference type="SAM" id="MobiDB-lite"/>
    </source>
</evidence>
<proteinExistence type="predicted"/>
<reference evidence="2" key="1">
    <citation type="submission" date="2022-11" db="EMBL/GenBank/DDBJ databases">
        <title>Genome Resource of Sclerotinia nivalis Strain SnTB1, a Plant Pathogen Isolated from American Ginseng.</title>
        <authorList>
            <person name="Fan S."/>
        </authorList>
    </citation>
    <scope>NUCLEOTIDE SEQUENCE</scope>
    <source>
        <strain evidence="2">SnTB1</strain>
    </source>
</reference>
<dbReference type="AlphaFoldDB" id="A0A9X0AY81"/>